<protein>
    <submittedName>
        <fullName evidence="2">Arylsulfatase</fullName>
    </submittedName>
</protein>
<dbReference type="PANTHER" id="PTHR43751">
    <property type="entry name" value="SULFATASE"/>
    <property type="match status" value="1"/>
</dbReference>
<feature type="domain" description="EF-hand" evidence="1">
    <location>
        <begin position="530"/>
        <end position="562"/>
    </location>
</feature>
<evidence type="ECO:0000313" key="3">
    <source>
        <dbReference type="Proteomes" id="UP000366872"/>
    </source>
</evidence>
<evidence type="ECO:0000259" key="1">
    <source>
        <dbReference type="PROSITE" id="PS50222"/>
    </source>
</evidence>
<dbReference type="GO" id="GO:0005509">
    <property type="term" value="F:calcium ion binding"/>
    <property type="evidence" value="ECO:0007669"/>
    <property type="project" value="InterPro"/>
</dbReference>
<name>A0A6C2U7I0_PONDE</name>
<evidence type="ECO:0000313" key="2">
    <source>
        <dbReference type="EMBL" id="VGO15384.1"/>
    </source>
</evidence>
<dbReference type="EMBL" id="CAAHFG010000002">
    <property type="protein sequence ID" value="VGO15384.1"/>
    <property type="molecule type" value="Genomic_DNA"/>
</dbReference>
<dbReference type="RefSeq" id="WP_168442418.1">
    <property type="nucleotide sequence ID" value="NZ_CAAHFG010000002.1"/>
</dbReference>
<dbReference type="Gene3D" id="3.40.720.10">
    <property type="entry name" value="Alkaline Phosphatase, subunit A"/>
    <property type="match status" value="1"/>
</dbReference>
<dbReference type="PROSITE" id="PS00018">
    <property type="entry name" value="EF_HAND_1"/>
    <property type="match status" value="1"/>
</dbReference>
<dbReference type="PROSITE" id="PS50222">
    <property type="entry name" value="EF_HAND_2"/>
    <property type="match status" value="1"/>
</dbReference>
<dbReference type="Proteomes" id="UP000366872">
    <property type="component" value="Unassembled WGS sequence"/>
</dbReference>
<dbReference type="InterPro" id="IPR018247">
    <property type="entry name" value="EF_Hand_1_Ca_BS"/>
</dbReference>
<dbReference type="CDD" id="cd16027">
    <property type="entry name" value="SGSH"/>
    <property type="match status" value="1"/>
</dbReference>
<sequence>MRYTSKYFIRLLTLILGIAQGLVADARPNIVFFLADDQSKFDHSAYGNEKAPTPVTGKFAEEGLVFERMYTGQAICAPSRSMLYTGLNPIRNGCFVNHINIRPGVETITKHLGQLGYEVILAGKSHVGPDGQFQWTKRFQPVKIPGLPRPWIPVEEMDAFMQEPGDKPFCMIVASEFPHSPHIKDTSFGVDDVKVQSFIEDTPDARTSYATYYQSIVEKEKEFRAVLDMIDKHGLRENTVVFYADDHGHKRGKFTVYDSGLNVAFMVRWPGKIKPGRTDALSSFTDFVPTAIELAGGTVPADIDGKSLLPVLAGKTDVQHEYVYGVAHNQGIQQRHVFPQRSIHDGRWHYIVNFNSLEQIEGDRAAGKPIDYFFEAGAQKHASQPTEELYDTEADPDELSNVAGKEEVAAVKARLRGALFQWLDKQGDYLGEAGPVVFLKGHQHELDELDPKFNYKIPAALVDSLRGLKNDPHVITGPNAQPPVVAEPIVPGNVSRKGAGGAKGSVSEGTSLEAFLQNKRDYCAKQGKAFSEEKYRQAFQRLDVDGNGVLGTNEWTAGGKKH</sequence>
<dbReference type="Pfam" id="PF00884">
    <property type="entry name" value="Sulfatase"/>
    <property type="match status" value="1"/>
</dbReference>
<dbReference type="InterPro" id="IPR002048">
    <property type="entry name" value="EF_hand_dom"/>
</dbReference>
<dbReference type="InterPro" id="IPR000917">
    <property type="entry name" value="Sulfatase_N"/>
</dbReference>
<dbReference type="AlphaFoldDB" id="A0A6C2U7I0"/>
<accession>A0A6C2U7I0</accession>
<reference evidence="2 3" key="1">
    <citation type="submission" date="2019-04" db="EMBL/GenBank/DDBJ databases">
        <authorList>
            <person name="Van Vliet M D."/>
        </authorList>
    </citation>
    <scope>NUCLEOTIDE SEQUENCE [LARGE SCALE GENOMIC DNA]</scope>
    <source>
        <strain evidence="2 3">F1</strain>
    </source>
</reference>
<dbReference type="InterPro" id="IPR017850">
    <property type="entry name" value="Alkaline_phosphatase_core_sf"/>
</dbReference>
<dbReference type="SUPFAM" id="SSF53649">
    <property type="entry name" value="Alkaline phosphatase-like"/>
    <property type="match status" value="1"/>
</dbReference>
<dbReference type="InterPro" id="IPR052701">
    <property type="entry name" value="GAG_Ulvan_Degrading_Sulfatases"/>
</dbReference>
<keyword evidence="3" id="KW-1185">Reference proteome</keyword>
<gene>
    <name evidence="2" type="ORF">PDESU_03967</name>
</gene>
<proteinExistence type="predicted"/>
<organism evidence="2 3">
    <name type="scientific">Pontiella desulfatans</name>
    <dbReference type="NCBI Taxonomy" id="2750659"/>
    <lineage>
        <taxon>Bacteria</taxon>
        <taxon>Pseudomonadati</taxon>
        <taxon>Kiritimatiellota</taxon>
        <taxon>Kiritimatiellia</taxon>
        <taxon>Kiritimatiellales</taxon>
        <taxon>Pontiellaceae</taxon>
        <taxon>Pontiella</taxon>
    </lineage>
</organism>
<dbReference type="PANTHER" id="PTHR43751:SF1">
    <property type="entry name" value="SULFATASE ATSG-RELATED"/>
    <property type="match status" value="1"/>
</dbReference>